<dbReference type="EMBL" id="NEVP01000011">
    <property type="protein sequence ID" value="OZI46586.1"/>
    <property type="molecule type" value="Genomic_DNA"/>
</dbReference>
<feature type="chain" id="PRO_5012266619" evidence="1">
    <location>
        <begin position="28"/>
        <end position="143"/>
    </location>
</feature>
<evidence type="ECO:0000313" key="3">
    <source>
        <dbReference type="Proteomes" id="UP000216913"/>
    </source>
</evidence>
<protein>
    <submittedName>
        <fullName evidence="2">Uncharacterized protein</fullName>
    </submittedName>
</protein>
<dbReference type="AlphaFoldDB" id="A0A261TAD4"/>
<feature type="signal peptide" evidence="1">
    <location>
        <begin position="1"/>
        <end position="27"/>
    </location>
</feature>
<reference evidence="2 3" key="1">
    <citation type="submission" date="2017-05" db="EMBL/GenBank/DDBJ databases">
        <title>Complete and WGS of Bordetella genogroups.</title>
        <authorList>
            <person name="Spilker T."/>
            <person name="LiPuma J."/>
        </authorList>
    </citation>
    <scope>NUCLEOTIDE SEQUENCE [LARGE SCALE GENOMIC DNA]</scope>
    <source>
        <strain evidence="2 3">AU10456</strain>
    </source>
</reference>
<comment type="caution">
    <text evidence="2">The sequence shown here is derived from an EMBL/GenBank/DDBJ whole genome shotgun (WGS) entry which is preliminary data.</text>
</comment>
<dbReference type="RefSeq" id="WP_094802348.1">
    <property type="nucleotide sequence ID" value="NZ_NEVP01000011.1"/>
</dbReference>
<keyword evidence="1" id="KW-0732">Signal</keyword>
<dbReference type="Proteomes" id="UP000216913">
    <property type="component" value="Unassembled WGS sequence"/>
</dbReference>
<evidence type="ECO:0000256" key="1">
    <source>
        <dbReference type="SAM" id="SignalP"/>
    </source>
</evidence>
<accession>A0A261TAD4</accession>
<keyword evidence="3" id="KW-1185">Reference proteome</keyword>
<sequence>MSLQRIASHLILSLSFLLLLVPALAPAQNNADSAMPRVTQKALVFSAGSQGDEVGVIVLRQRPREPEAVIMPMGVDHPLDHASLIADITTSAHDTRYVIDHEGQPHTLLVITGDTAELRMPGADKPLTLRYAAELSQRMSQQL</sequence>
<name>A0A261TAD4_9BORD</name>
<proteinExistence type="predicted"/>
<gene>
    <name evidence="2" type="ORF">CAL25_17950</name>
</gene>
<evidence type="ECO:0000313" key="2">
    <source>
        <dbReference type="EMBL" id="OZI46586.1"/>
    </source>
</evidence>
<organism evidence="2 3">
    <name type="scientific">Bordetella genomosp. 5</name>
    <dbReference type="NCBI Taxonomy" id="1395608"/>
    <lineage>
        <taxon>Bacteria</taxon>
        <taxon>Pseudomonadati</taxon>
        <taxon>Pseudomonadota</taxon>
        <taxon>Betaproteobacteria</taxon>
        <taxon>Burkholderiales</taxon>
        <taxon>Alcaligenaceae</taxon>
        <taxon>Bordetella</taxon>
    </lineage>
</organism>